<accession>A0A8R1IAD1</accession>
<feature type="compositionally biased region" description="Acidic residues" evidence="1">
    <location>
        <begin position="28"/>
        <end position="37"/>
    </location>
</feature>
<feature type="compositionally biased region" description="Basic and acidic residues" evidence="1">
    <location>
        <begin position="56"/>
        <end position="65"/>
    </location>
</feature>
<organism evidence="2 3">
    <name type="scientific">Caenorhabditis japonica</name>
    <dbReference type="NCBI Taxonomy" id="281687"/>
    <lineage>
        <taxon>Eukaryota</taxon>
        <taxon>Metazoa</taxon>
        <taxon>Ecdysozoa</taxon>
        <taxon>Nematoda</taxon>
        <taxon>Chromadorea</taxon>
        <taxon>Rhabditida</taxon>
        <taxon>Rhabditina</taxon>
        <taxon>Rhabditomorpha</taxon>
        <taxon>Rhabditoidea</taxon>
        <taxon>Rhabditidae</taxon>
        <taxon>Peloderinae</taxon>
        <taxon>Caenorhabditis</taxon>
    </lineage>
</organism>
<dbReference type="AlphaFoldDB" id="A0A8R1IAD1"/>
<evidence type="ECO:0000313" key="2">
    <source>
        <dbReference type="EnsemblMetazoa" id="CJA23564a.1"/>
    </source>
</evidence>
<sequence>MSSEEQKKHDGTSSAGGPSNGRRLFENTSDESDVSVDNDDKNSAETDGSSSSRGCLKNDRSRKDQASCSARPVRAPQQVQILHF</sequence>
<feature type="region of interest" description="Disordered" evidence="1">
    <location>
        <begin position="1"/>
        <end position="84"/>
    </location>
</feature>
<evidence type="ECO:0000256" key="1">
    <source>
        <dbReference type="SAM" id="MobiDB-lite"/>
    </source>
</evidence>
<evidence type="ECO:0000313" key="3">
    <source>
        <dbReference type="Proteomes" id="UP000005237"/>
    </source>
</evidence>
<dbReference type="EnsemblMetazoa" id="CJA23564a.1">
    <property type="protein sequence ID" value="CJA23564a.1"/>
    <property type="gene ID" value="WBGene00179136"/>
</dbReference>
<dbReference type="Proteomes" id="UP000005237">
    <property type="component" value="Unassembled WGS sequence"/>
</dbReference>
<reference evidence="3" key="1">
    <citation type="submission" date="2010-08" db="EMBL/GenBank/DDBJ databases">
        <authorList>
            <consortium name="Caenorhabditis japonica Sequencing Consortium"/>
            <person name="Wilson R.K."/>
        </authorList>
    </citation>
    <scope>NUCLEOTIDE SEQUENCE [LARGE SCALE GENOMIC DNA]</scope>
    <source>
        <strain evidence="3">DF5081</strain>
    </source>
</reference>
<feature type="compositionally biased region" description="Basic and acidic residues" evidence="1">
    <location>
        <begin position="1"/>
        <end position="11"/>
    </location>
</feature>
<reference evidence="2" key="2">
    <citation type="submission" date="2022-06" db="UniProtKB">
        <authorList>
            <consortium name="EnsemblMetazoa"/>
        </authorList>
    </citation>
    <scope>IDENTIFICATION</scope>
    <source>
        <strain evidence="2">DF5081</strain>
    </source>
</reference>
<protein>
    <submittedName>
        <fullName evidence="2">Uncharacterized protein</fullName>
    </submittedName>
</protein>
<name>A0A8R1IAD1_CAEJA</name>
<keyword evidence="3" id="KW-1185">Reference proteome</keyword>
<proteinExistence type="predicted"/>